<gene>
    <name evidence="1" type="ORF">R1flu_020147</name>
</gene>
<name>A0ABD1ZKQ0_9MARC</name>
<dbReference type="EMBL" id="JBHFFA010000001">
    <property type="protein sequence ID" value="KAL2652019.1"/>
    <property type="molecule type" value="Genomic_DNA"/>
</dbReference>
<evidence type="ECO:0000313" key="2">
    <source>
        <dbReference type="Proteomes" id="UP001605036"/>
    </source>
</evidence>
<keyword evidence="2" id="KW-1185">Reference proteome</keyword>
<dbReference type="Proteomes" id="UP001605036">
    <property type="component" value="Unassembled WGS sequence"/>
</dbReference>
<sequence length="95" mass="10323">MKEEDKLACFLAKLGMWSSLCDMLALCVSRALLSTILSTARDICGRSTGTANLLWDGEDHASLLCWRVCGLPVVIEGGWEGEWIRKAKEYTGGGG</sequence>
<comment type="caution">
    <text evidence="1">The sequence shown here is derived from an EMBL/GenBank/DDBJ whole genome shotgun (WGS) entry which is preliminary data.</text>
</comment>
<accession>A0ABD1ZKQ0</accession>
<proteinExistence type="predicted"/>
<evidence type="ECO:0000313" key="1">
    <source>
        <dbReference type="EMBL" id="KAL2652019.1"/>
    </source>
</evidence>
<protein>
    <submittedName>
        <fullName evidence="1">Uncharacterized protein</fullName>
    </submittedName>
</protein>
<dbReference type="AlphaFoldDB" id="A0ABD1ZKQ0"/>
<reference evidence="1 2" key="1">
    <citation type="submission" date="2024-09" db="EMBL/GenBank/DDBJ databases">
        <title>Chromosome-scale assembly of Riccia fluitans.</title>
        <authorList>
            <person name="Paukszto L."/>
            <person name="Sawicki J."/>
            <person name="Karawczyk K."/>
            <person name="Piernik-Szablinska J."/>
            <person name="Szczecinska M."/>
            <person name="Mazdziarz M."/>
        </authorList>
    </citation>
    <scope>NUCLEOTIDE SEQUENCE [LARGE SCALE GENOMIC DNA]</scope>
    <source>
        <strain evidence="1">Rf_01</strain>
        <tissue evidence="1">Aerial parts of the thallus</tissue>
    </source>
</reference>
<organism evidence="1 2">
    <name type="scientific">Riccia fluitans</name>
    <dbReference type="NCBI Taxonomy" id="41844"/>
    <lineage>
        <taxon>Eukaryota</taxon>
        <taxon>Viridiplantae</taxon>
        <taxon>Streptophyta</taxon>
        <taxon>Embryophyta</taxon>
        <taxon>Marchantiophyta</taxon>
        <taxon>Marchantiopsida</taxon>
        <taxon>Marchantiidae</taxon>
        <taxon>Marchantiales</taxon>
        <taxon>Ricciaceae</taxon>
        <taxon>Riccia</taxon>
    </lineage>
</organism>